<feature type="transmembrane region" description="Helical" evidence="7">
    <location>
        <begin position="249"/>
        <end position="268"/>
    </location>
</feature>
<feature type="transmembrane region" description="Helical" evidence="7">
    <location>
        <begin position="184"/>
        <end position="206"/>
    </location>
</feature>
<keyword evidence="10" id="KW-1185">Reference proteome</keyword>
<keyword evidence="3" id="KW-1003">Cell membrane</keyword>
<dbReference type="SUPFAM" id="SSF161098">
    <property type="entry name" value="MetI-like"/>
    <property type="match status" value="1"/>
</dbReference>
<feature type="transmembrane region" description="Helical" evidence="7">
    <location>
        <begin position="102"/>
        <end position="124"/>
    </location>
</feature>
<evidence type="ECO:0000256" key="7">
    <source>
        <dbReference type="RuleBase" id="RU363032"/>
    </source>
</evidence>
<keyword evidence="6 7" id="KW-0472">Membrane</keyword>
<accession>A0ABU0M024</accession>
<sequence>MINYIFKRIGLLVVTIFFAMLVVYLIQATFGRNPFTQDGAITPPRGQNLSDLISKQLTENGFDRAPIVRFFIYFSGLFHGNLGRVYVAQLRIPGSIFEPLRWTLLITFPSFVISAIFGVTLGTISAYKKGKLVDRVINGVTTFISAIPTVVFVPLTVVFAYKYVGLPYSFINPRPEAGVGFDRTLLSLITPIFVFTITSLSGYTVITRNQMVQVLTSNQVLIARTKGLSPFEVFKKHVLRNASLPIMDTILRSFFSLLYGTVFLERFFGVPGSASAILDAQQSGEINVIMFVLLFFGTLSLGVSILVDVILTIFDPRVRLGRKSRWSVRFKMGLGSLRRWGFFPKKTLPSLKVNKIKG</sequence>
<comment type="similarity">
    <text evidence="7">Belongs to the binding-protein-dependent transport system permease family.</text>
</comment>
<feature type="transmembrane region" description="Helical" evidence="7">
    <location>
        <begin position="136"/>
        <end position="164"/>
    </location>
</feature>
<feature type="domain" description="ABC transmembrane type-1" evidence="8">
    <location>
        <begin position="100"/>
        <end position="307"/>
    </location>
</feature>
<feature type="transmembrane region" description="Helical" evidence="7">
    <location>
        <begin position="9"/>
        <end position="26"/>
    </location>
</feature>
<dbReference type="InterPro" id="IPR000515">
    <property type="entry name" value="MetI-like"/>
</dbReference>
<keyword evidence="5 7" id="KW-1133">Transmembrane helix</keyword>
<gene>
    <name evidence="9" type="ORF">J2Z62_000732</name>
</gene>
<feature type="transmembrane region" description="Helical" evidence="7">
    <location>
        <begin position="288"/>
        <end position="314"/>
    </location>
</feature>
<keyword evidence="2 7" id="KW-0813">Transport</keyword>
<dbReference type="CDD" id="cd06261">
    <property type="entry name" value="TM_PBP2"/>
    <property type="match status" value="1"/>
</dbReference>
<evidence type="ECO:0000256" key="6">
    <source>
        <dbReference type="ARBA" id="ARBA00023136"/>
    </source>
</evidence>
<evidence type="ECO:0000256" key="4">
    <source>
        <dbReference type="ARBA" id="ARBA00022692"/>
    </source>
</evidence>
<proteinExistence type="inferred from homology"/>
<comment type="subcellular location">
    <subcellularLocation>
        <location evidence="1 7">Cell membrane</location>
        <topology evidence="1 7">Multi-pass membrane protein</topology>
    </subcellularLocation>
</comment>
<evidence type="ECO:0000256" key="5">
    <source>
        <dbReference type="ARBA" id="ARBA00022989"/>
    </source>
</evidence>
<evidence type="ECO:0000256" key="3">
    <source>
        <dbReference type="ARBA" id="ARBA00022475"/>
    </source>
</evidence>
<protein>
    <submittedName>
        <fullName evidence="9">Oligopeptide transport system permease protein</fullName>
    </submittedName>
</protein>
<evidence type="ECO:0000256" key="2">
    <source>
        <dbReference type="ARBA" id="ARBA00022448"/>
    </source>
</evidence>
<dbReference type="PANTHER" id="PTHR30465:SF0">
    <property type="entry name" value="OLIGOPEPTIDE TRANSPORT SYSTEM PERMEASE PROTEIN APPB"/>
    <property type="match status" value="1"/>
</dbReference>
<dbReference type="PANTHER" id="PTHR30465">
    <property type="entry name" value="INNER MEMBRANE ABC TRANSPORTER"/>
    <property type="match status" value="1"/>
</dbReference>
<dbReference type="InterPro" id="IPR035906">
    <property type="entry name" value="MetI-like_sf"/>
</dbReference>
<evidence type="ECO:0000256" key="1">
    <source>
        <dbReference type="ARBA" id="ARBA00004651"/>
    </source>
</evidence>
<name>A0ABU0M024_9BACT</name>
<dbReference type="Proteomes" id="UP001240643">
    <property type="component" value="Unassembled WGS sequence"/>
</dbReference>
<comment type="caution">
    <text evidence="9">The sequence shown here is derived from an EMBL/GenBank/DDBJ whole genome shotgun (WGS) entry which is preliminary data.</text>
</comment>
<reference evidence="9" key="1">
    <citation type="submission" date="2023-07" db="EMBL/GenBank/DDBJ databases">
        <title>Genomic Encyclopedia of Type Strains, Phase IV (KMG-IV): sequencing the most valuable type-strain genomes for metagenomic binning, comparative biology and taxonomic classification.</title>
        <authorList>
            <person name="Goeker M."/>
        </authorList>
    </citation>
    <scope>NUCLEOTIDE SEQUENCE [LARGE SCALE GENOMIC DNA]</scope>
    <source>
        <strain evidence="9">DSM 21204</strain>
    </source>
</reference>
<keyword evidence="4 7" id="KW-0812">Transmembrane</keyword>
<evidence type="ECO:0000313" key="9">
    <source>
        <dbReference type="EMBL" id="MDQ0514294.1"/>
    </source>
</evidence>
<evidence type="ECO:0000259" key="8">
    <source>
        <dbReference type="PROSITE" id="PS50928"/>
    </source>
</evidence>
<dbReference type="Gene3D" id="1.10.3720.10">
    <property type="entry name" value="MetI-like"/>
    <property type="match status" value="1"/>
</dbReference>
<dbReference type="EMBL" id="JAUSWO010000001">
    <property type="protein sequence ID" value="MDQ0514294.1"/>
    <property type="molecule type" value="Genomic_DNA"/>
</dbReference>
<evidence type="ECO:0000313" key="10">
    <source>
        <dbReference type="Proteomes" id="UP001240643"/>
    </source>
</evidence>
<dbReference type="Pfam" id="PF00528">
    <property type="entry name" value="BPD_transp_1"/>
    <property type="match status" value="1"/>
</dbReference>
<dbReference type="PROSITE" id="PS50928">
    <property type="entry name" value="ABC_TM1"/>
    <property type="match status" value="1"/>
</dbReference>
<dbReference type="RefSeq" id="WP_256547826.1">
    <property type="nucleotide sequence ID" value="NZ_CP101809.1"/>
</dbReference>
<organism evidence="9 10">
    <name type="scientific">Mycoplasmoides fastidiosum</name>
    <dbReference type="NCBI Taxonomy" id="92758"/>
    <lineage>
        <taxon>Bacteria</taxon>
        <taxon>Bacillati</taxon>
        <taxon>Mycoplasmatota</taxon>
        <taxon>Mycoplasmoidales</taxon>
        <taxon>Mycoplasmoidaceae</taxon>
        <taxon>Mycoplasmoides</taxon>
    </lineage>
</organism>